<evidence type="ECO:0000259" key="4">
    <source>
        <dbReference type="PROSITE" id="PS51858"/>
    </source>
</evidence>
<dbReference type="InterPro" id="IPR008580">
    <property type="entry name" value="PPPDE_dom"/>
</dbReference>
<dbReference type="GO" id="GO:0016579">
    <property type="term" value="P:protein deubiquitination"/>
    <property type="evidence" value="ECO:0007669"/>
    <property type="project" value="TreeGrafter"/>
</dbReference>
<evidence type="ECO:0000256" key="2">
    <source>
        <dbReference type="ARBA" id="ARBA00022670"/>
    </source>
</evidence>
<dbReference type="PROSITE" id="PS51858">
    <property type="entry name" value="PPPDE"/>
    <property type="match status" value="1"/>
</dbReference>
<comment type="similarity">
    <text evidence="1">Belongs to the DeSI family.</text>
</comment>
<evidence type="ECO:0000313" key="6">
    <source>
        <dbReference type="Proteomes" id="UP000886520"/>
    </source>
</evidence>
<dbReference type="SMART" id="SM01179">
    <property type="entry name" value="DUF862"/>
    <property type="match status" value="1"/>
</dbReference>
<protein>
    <recommendedName>
        <fullName evidence="4">PPPDE domain-containing protein</fullName>
    </recommendedName>
</protein>
<dbReference type="OrthoDB" id="412286at2759"/>
<reference evidence="5" key="1">
    <citation type="submission" date="2021-01" db="EMBL/GenBank/DDBJ databases">
        <title>Adiantum capillus-veneris genome.</title>
        <authorList>
            <person name="Fang Y."/>
            <person name="Liao Q."/>
        </authorList>
    </citation>
    <scope>NUCLEOTIDE SEQUENCE</scope>
    <source>
        <strain evidence="5">H3</strain>
        <tissue evidence="5">Leaf</tissue>
    </source>
</reference>
<evidence type="ECO:0000256" key="3">
    <source>
        <dbReference type="ARBA" id="ARBA00022801"/>
    </source>
</evidence>
<dbReference type="EMBL" id="JABFUD020000025">
    <property type="protein sequence ID" value="KAI5059601.1"/>
    <property type="molecule type" value="Genomic_DNA"/>
</dbReference>
<sequence length="243" mass="27229">MMTEVFLHVYDVTCSPSAATNTAVVHLNRLLRGGIRLGGIFHSAVEVYDSEEWSFGYSGSGSGVFSCPHKLNVLYSYRETISLGHTSLSRLKVTQVLFELGREWPGSSYDLLSRNCNHFCDALCERLGVQKLPAWINRFAHVGVVAVEALENTAKRLRQAKSGIVSATKLVFHFFVRVNYSSSAISPDPGSHLPIIPNRANMNASRWTFFKVRSVRRSSIFISMKCFGSRKEAMVGREYVERL</sequence>
<name>A0A9D4U0Z4_ADICA</name>
<evidence type="ECO:0000313" key="5">
    <source>
        <dbReference type="EMBL" id="KAI5059601.1"/>
    </source>
</evidence>
<dbReference type="InterPro" id="IPR042266">
    <property type="entry name" value="PPPDE_sf"/>
</dbReference>
<comment type="caution">
    <text evidence="5">The sequence shown here is derived from an EMBL/GenBank/DDBJ whole genome shotgun (WGS) entry which is preliminary data.</text>
</comment>
<evidence type="ECO:0000256" key="1">
    <source>
        <dbReference type="ARBA" id="ARBA00008140"/>
    </source>
</evidence>
<feature type="domain" description="PPPDE" evidence="4">
    <location>
        <begin position="3"/>
        <end position="149"/>
    </location>
</feature>
<accession>A0A9D4U0Z4</accession>
<keyword evidence="2" id="KW-0645">Protease</keyword>
<gene>
    <name evidence="5" type="ORF">GOP47_0025920</name>
</gene>
<dbReference type="GO" id="GO:0006508">
    <property type="term" value="P:proteolysis"/>
    <property type="evidence" value="ECO:0007669"/>
    <property type="project" value="UniProtKB-KW"/>
</dbReference>
<keyword evidence="6" id="KW-1185">Reference proteome</keyword>
<dbReference type="Proteomes" id="UP000886520">
    <property type="component" value="Chromosome 25"/>
</dbReference>
<dbReference type="GO" id="GO:0101005">
    <property type="term" value="F:deubiquitinase activity"/>
    <property type="evidence" value="ECO:0007669"/>
    <property type="project" value="TreeGrafter"/>
</dbReference>
<proteinExistence type="inferred from homology"/>
<dbReference type="Gene3D" id="3.90.1720.30">
    <property type="entry name" value="PPPDE domains"/>
    <property type="match status" value="1"/>
</dbReference>
<dbReference type="PANTHER" id="PTHR12378:SF9">
    <property type="entry name" value="OS06G0107000 PROTEIN"/>
    <property type="match status" value="1"/>
</dbReference>
<keyword evidence="3" id="KW-0378">Hydrolase</keyword>
<dbReference type="AlphaFoldDB" id="A0A9D4U0Z4"/>
<dbReference type="Pfam" id="PF05903">
    <property type="entry name" value="Peptidase_C97"/>
    <property type="match status" value="1"/>
</dbReference>
<dbReference type="PANTHER" id="PTHR12378">
    <property type="entry name" value="DESUMOYLATING ISOPEPTIDASE"/>
    <property type="match status" value="1"/>
</dbReference>
<organism evidence="5 6">
    <name type="scientific">Adiantum capillus-veneris</name>
    <name type="common">Maidenhair fern</name>
    <dbReference type="NCBI Taxonomy" id="13818"/>
    <lineage>
        <taxon>Eukaryota</taxon>
        <taxon>Viridiplantae</taxon>
        <taxon>Streptophyta</taxon>
        <taxon>Embryophyta</taxon>
        <taxon>Tracheophyta</taxon>
        <taxon>Polypodiopsida</taxon>
        <taxon>Polypodiidae</taxon>
        <taxon>Polypodiales</taxon>
        <taxon>Pteridineae</taxon>
        <taxon>Pteridaceae</taxon>
        <taxon>Vittarioideae</taxon>
        <taxon>Adiantum</taxon>
    </lineage>
</organism>